<evidence type="ECO:0008006" key="3">
    <source>
        <dbReference type="Google" id="ProtNLM"/>
    </source>
</evidence>
<reference evidence="1 2" key="1">
    <citation type="journal article" date="2017" name="BMC Genomics">
        <title>Genomic analysis of methanogenic archaea reveals a shift towards energy conservation.</title>
        <authorList>
            <person name="Gilmore S.P."/>
            <person name="Henske J.K."/>
            <person name="Sexton J.A."/>
            <person name="Solomon K.V."/>
            <person name="Seppala S."/>
            <person name="Yoo J.I."/>
            <person name="Huyett L.M."/>
            <person name="Pressman A."/>
            <person name="Cogan J.Z."/>
            <person name="Kivenson V."/>
            <person name="Peng X."/>
            <person name="Tan Y."/>
            <person name="Valentine D.L."/>
            <person name="O'Malley M.A."/>
        </authorList>
    </citation>
    <scope>NUCLEOTIDE SEQUENCE [LARGE SCALE GENOMIC DNA]</scope>
    <source>
        <strain evidence="1 2">M.o.H.</strain>
    </source>
</reference>
<protein>
    <recommendedName>
        <fullName evidence="3">DUF2769 domain-containing protein</fullName>
    </recommendedName>
</protein>
<proteinExistence type="predicted"/>
<dbReference type="Proteomes" id="UP000217784">
    <property type="component" value="Unassembled WGS sequence"/>
</dbReference>
<name>A0A2A2H6M9_METBR</name>
<dbReference type="RefSeq" id="WP_069584289.1">
    <property type="nucleotide sequence ID" value="NZ_LMVM01000012.1"/>
</dbReference>
<evidence type="ECO:0000313" key="1">
    <source>
        <dbReference type="EMBL" id="PAV04976.1"/>
    </source>
</evidence>
<organism evidence="1 2">
    <name type="scientific">Methanobacterium bryantii</name>
    <dbReference type="NCBI Taxonomy" id="2161"/>
    <lineage>
        <taxon>Archaea</taxon>
        <taxon>Methanobacteriati</taxon>
        <taxon>Methanobacteriota</taxon>
        <taxon>Methanomada group</taxon>
        <taxon>Methanobacteria</taxon>
        <taxon>Methanobacteriales</taxon>
        <taxon>Methanobacteriaceae</taxon>
        <taxon>Methanobacterium</taxon>
    </lineage>
</organism>
<dbReference type="AlphaFoldDB" id="A0A2A2H6M9"/>
<dbReference type="EMBL" id="LMVM01000012">
    <property type="protein sequence ID" value="PAV04976.1"/>
    <property type="molecule type" value="Genomic_DNA"/>
</dbReference>
<accession>A0A2A2H6M9</accession>
<sequence>MANIEFNNENIEKCQCPCCSVQAVSKCAYEKLDKLQSISGSPNPEDVPGMYCVSGKTECDDFNPEGACQCPKCEVWKEYKLDEGEPAGYFCQNGKAK</sequence>
<comment type="caution">
    <text evidence="1">The sequence shown here is derived from an EMBL/GenBank/DDBJ whole genome shotgun (WGS) entry which is preliminary data.</text>
</comment>
<evidence type="ECO:0000313" key="2">
    <source>
        <dbReference type="Proteomes" id="UP000217784"/>
    </source>
</evidence>
<dbReference type="OrthoDB" id="71341at2157"/>
<keyword evidence="2" id="KW-1185">Reference proteome</keyword>
<gene>
    <name evidence="1" type="ORF">ASJ80_11780</name>
</gene>